<dbReference type="Gene3D" id="2.40.30.10">
    <property type="entry name" value="Translation factors"/>
    <property type="match status" value="1"/>
</dbReference>
<dbReference type="PROSITE" id="PS51384">
    <property type="entry name" value="FAD_FR"/>
    <property type="match status" value="1"/>
</dbReference>
<dbReference type="AlphaFoldDB" id="A0AAV3W0T4"/>
<evidence type="ECO:0000256" key="4">
    <source>
        <dbReference type="ARBA" id="ARBA00022692"/>
    </source>
</evidence>
<dbReference type="PANTHER" id="PTHR47354:SF8">
    <property type="entry name" value="1,2-PHENYLACETYL-COA EPOXIDASE, SUBUNIT E"/>
    <property type="match status" value="1"/>
</dbReference>
<keyword evidence="5" id="KW-0001">2Fe-2S</keyword>
<feature type="transmembrane region" description="Helical" evidence="13">
    <location>
        <begin position="77"/>
        <end position="95"/>
    </location>
</feature>
<protein>
    <submittedName>
        <fullName evidence="15">Membrane protein</fullName>
    </submittedName>
</protein>
<keyword evidence="11" id="KW-0411">Iron-sulfur</keyword>
<keyword evidence="8 13" id="KW-1133">Transmembrane helix</keyword>
<dbReference type="PANTHER" id="PTHR47354">
    <property type="entry name" value="NADH OXIDOREDUCTASE HCR"/>
    <property type="match status" value="1"/>
</dbReference>
<evidence type="ECO:0000256" key="8">
    <source>
        <dbReference type="ARBA" id="ARBA00022989"/>
    </source>
</evidence>
<evidence type="ECO:0000256" key="13">
    <source>
        <dbReference type="SAM" id="Phobius"/>
    </source>
</evidence>
<feature type="domain" description="FAD-binding FR-type" evidence="14">
    <location>
        <begin position="202"/>
        <end position="302"/>
    </location>
</feature>
<evidence type="ECO:0000256" key="10">
    <source>
        <dbReference type="ARBA" id="ARBA00023004"/>
    </source>
</evidence>
<dbReference type="InterPro" id="IPR013112">
    <property type="entry name" value="FAD-bd_8"/>
</dbReference>
<evidence type="ECO:0000256" key="11">
    <source>
        <dbReference type="ARBA" id="ARBA00023014"/>
    </source>
</evidence>
<feature type="transmembrane region" description="Helical" evidence="13">
    <location>
        <begin position="178"/>
        <end position="198"/>
    </location>
</feature>
<dbReference type="SUPFAM" id="SSF63380">
    <property type="entry name" value="Riboflavin synthase domain-like"/>
    <property type="match status" value="1"/>
</dbReference>
<comment type="cofactor">
    <cofactor evidence="1">
        <name>FAD</name>
        <dbReference type="ChEBI" id="CHEBI:57692"/>
    </cofactor>
</comment>
<dbReference type="PRINTS" id="PR00409">
    <property type="entry name" value="PHDIOXRDTASE"/>
</dbReference>
<comment type="caution">
    <text evidence="15">The sequence shown here is derived from an EMBL/GenBank/DDBJ whole genome shotgun (WGS) entry which is preliminary data.</text>
</comment>
<dbReference type="SUPFAM" id="SSF52343">
    <property type="entry name" value="Ferredoxin reductase-like, C-terminal NADP-linked domain"/>
    <property type="match status" value="1"/>
</dbReference>
<keyword evidence="7" id="KW-0274">FAD</keyword>
<dbReference type="GO" id="GO:0050660">
    <property type="term" value="F:flavin adenine dinucleotide binding"/>
    <property type="evidence" value="ECO:0007669"/>
    <property type="project" value="TreeGrafter"/>
</dbReference>
<dbReference type="InterPro" id="IPR017927">
    <property type="entry name" value="FAD-bd_FR_type"/>
</dbReference>
<evidence type="ECO:0000256" key="3">
    <source>
        <dbReference type="ARBA" id="ARBA00022630"/>
    </source>
</evidence>
<keyword evidence="16" id="KW-1185">Reference proteome</keyword>
<dbReference type="InterPro" id="IPR013130">
    <property type="entry name" value="Fe3_Rdtase_TM_dom"/>
</dbReference>
<dbReference type="GO" id="GO:0016020">
    <property type="term" value="C:membrane"/>
    <property type="evidence" value="ECO:0007669"/>
    <property type="project" value="UniProtKB-SubCell"/>
</dbReference>
<dbReference type="Proteomes" id="UP000325212">
    <property type="component" value="Unassembled WGS sequence"/>
</dbReference>
<keyword evidence="10" id="KW-0408">Iron</keyword>
<evidence type="ECO:0000256" key="7">
    <source>
        <dbReference type="ARBA" id="ARBA00022827"/>
    </source>
</evidence>
<dbReference type="InterPro" id="IPR001433">
    <property type="entry name" value="OxRdtase_FAD/NAD-bd"/>
</dbReference>
<feature type="transmembrane region" description="Helical" evidence="13">
    <location>
        <begin position="39"/>
        <end position="57"/>
    </location>
</feature>
<accession>A0AAV3W0T4</accession>
<evidence type="ECO:0000256" key="12">
    <source>
        <dbReference type="ARBA" id="ARBA00023136"/>
    </source>
</evidence>
<evidence type="ECO:0000256" key="9">
    <source>
        <dbReference type="ARBA" id="ARBA00023002"/>
    </source>
</evidence>
<sequence>MISMRSMSGKLVILMSMIITWVLWLFVEPIREISAMSGYSQLIAAFALVAFAFINFISTRHKILDGLFDGLDKSYIYHKYLSICALALAVIHNITISMGKKIERANGIKIPKDPYAMYGTFSMYIFIVLILIALVAKNLNYEKWKTIHKFMIIPYAFGIYHYYGSATYAVFSLEPFCIWLNLINIIGITSAIYSVFLYEKISFKYKYKVKKLDIVANGTFEITGDSIGKEIKFKPGQFAFLKILDNENGFVSHPFTISEAPKNGELQFTIKALGDHTKELLNTLKVGDEFVVSGPHGKFNYKTGIKNQIWIAGGIGITPFRSFAQSGVGEEFSVDLFYAYNNEAEGAYKEELQLLNSNNLRVHLFNSKEKGFLSVNEISKVVNTKDSVDVYFCGPAPMRENLKKQFKDSNFNIINFNYEHFQFK</sequence>
<reference evidence="15 16" key="1">
    <citation type="submission" date="2019-06" db="EMBL/GenBank/DDBJ databases">
        <title>Draft genome sequence of Clostridium diolis DSM 15410.</title>
        <authorList>
            <person name="Kobayashi H."/>
            <person name="Tanizawa Y."/>
            <person name="Tohno M."/>
        </authorList>
    </citation>
    <scope>NUCLEOTIDE SEQUENCE [LARGE SCALE GENOMIC DNA]</scope>
    <source>
        <strain evidence="15 16">DSM 15410</strain>
    </source>
</reference>
<evidence type="ECO:0000256" key="5">
    <source>
        <dbReference type="ARBA" id="ARBA00022714"/>
    </source>
</evidence>
<dbReference type="Pfam" id="PF08022">
    <property type="entry name" value="FAD_binding_8"/>
    <property type="match status" value="1"/>
</dbReference>
<feature type="transmembrane region" description="Helical" evidence="13">
    <location>
        <begin position="115"/>
        <end position="135"/>
    </location>
</feature>
<keyword evidence="9" id="KW-0560">Oxidoreductase</keyword>
<evidence type="ECO:0000256" key="1">
    <source>
        <dbReference type="ARBA" id="ARBA00001974"/>
    </source>
</evidence>
<evidence type="ECO:0000259" key="14">
    <source>
        <dbReference type="PROSITE" id="PS51384"/>
    </source>
</evidence>
<dbReference type="GO" id="GO:0046872">
    <property type="term" value="F:metal ion binding"/>
    <property type="evidence" value="ECO:0007669"/>
    <property type="project" value="UniProtKB-KW"/>
</dbReference>
<name>A0AAV3W0T4_9CLOT</name>
<dbReference type="Pfam" id="PF01794">
    <property type="entry name" value="Ferric_reduct"/>
    <property type="match status" value="1"/>
</dbReference>
<dbReference type="GO" id="GO:0016491">
    <property type="term" value="F:oxidoreductase activity"/>
    <property type="evidence" value="ECO:0007669"/>
    <property type="project" value="UniProtKB-KW"/>
</dbReference>
<keyword evidence="6" id="KW-0479">Metal-binding</keyword>
<dbReference type="InterPro" id="IPR017938">
    <property type="entry name" value="Riboflavin_synthase-like_b-brl"/>
</dbReference>
<dbReference type="CDD" id="cd06198">
    <property type="entry name" value="FNR_like_3"/>
    <property type="match status" value="1"/>
</dbReference>
<feature type="transmembrane region" description="Helical" evidence="13">
    <location>
        <begin position="7"/>
        <end position="27"/>
    </location>
</feature>
<keyword evidence="12 13" id="KW-0472">Membrane</keyword>
<dbReference type="Pfam" id="PF00175">
    <property type="entry name" value="NAD_binding_1"/>
    <property type="match status" value="1"/>
</dbReference>
<dbReference type="InterPro" id="IPR039261">
    <property type="entry name" value="FNR_nucleotide-bd"/>
</dbReference>
<dbReference type="EMBL" id="BJLA01000008">
    <property type="protein sequence ID" value="GEA31589.1"/>
    <property type="molecule type" value="Genomic_DNA"/>
</dbReference>
<evidence type="ECO:0000313" key="15">
    <source>
        <dbReference type="EMBL" id="GEA31589.1"/>
    </source>
</evidence>
<dbReference type="InterPro" id="IPR050415">
    <property type="entry name" value="MRET"/>
</dbReference>
<dbReference type="GO" id="GO:0051537">
    <property type="term" value="F:2 iron, 2 sulfur cluster binding"/>
    <property type="evidence" value="ECO:0007669"/>
    <property type="project" value="UniProtKB-KW"/>
</dbReference>
<evidence type="ECO:0000256" key="2">
    <source>
        <dbReference type="ARBA" id="ARBA00004141"/>
    </source>
</evidence>
<evidence type="ECO:0000256" key="6">
    <source>
        <dbReference type="ARBA" id="ARBA00022723"/>
    </source>
</evidence>
<comment type="subcellular location">
    <subcellularLocation>
        <location evidence="2">Membrane</location>
        <topology evidence="2">Multi-pass membrane protein</topology>
    </subcellularLocation>
</comment>
<gene>
    <name evidence="15" type="ORF">CDIOL_25120</name>
</gene>
<organism evidence="15 16">
    <name type="scientific">Clostridium diolis</name>
    <dbReference type="NCBI Taxonomy" id="223919"/>
    <lineage>
        <taxon>Bacteria</taxon>
        <taxon>Bacillati</taxon>
        <taxon>Bacillota</taxon>
        <taxon>Clostridia</taxon>
        <taxon>Eubacteriales</taxon>
        <taxon>Clostridiaceae</taxon>
        <taxon>Clostridium</taxon>
    </lineage>
</organism>
<evidence type="ECO:0000313" key="16">
    <source>
        <dbReference type="Proteomes" id="UP000325212"/>
    </source>
</evidence>
<feature type="transmembrane region" description="Helical" evidence="13">
    <location>
        <begin position="147"/>
        <end position="163"/>
    </location>
</feature>
<keyword evidence="4 13" id="KW-0812">Transmembrane</keyword>
<dbReference type="Gene3D" id="3.40.50.80">
    <property type="entry name" value="Nucleotide-binding domain of ferredoxin-NADP reductase (FNR) module"/>
    <property type="match status" value="1"/>
</dbReference>
<keyword evidence="3" id="KW-0285">Flavoprotein</keyword>
<proteinExistence type="predicted"/>